<feature type="domain" description="DUF7884" evidence="7">
    <location>
        <begin position="16"/>
        <end position="87"/>
    </location>
</feature>
<feature type="active site" evidence="6">
    <location>
        <position position="363"/>
    </location>
</feature>
<dbReference type="PANTHER" id="PTHR43667">
    <property type="entry name" value="CYCLOPROPANE-FATTY-ACYL-PHOSPHOLIPID SYNTHASE"/>
    <property type="match status" value="1"/>
</dbReference>
<dbReference type="CDD" id="cd02440">
    <property type="entry name" value="AdoMet_MTases"/>
    <property type="match status" value="1"/>
</dbReference>
<dbReference type="EMBL" id="JACVXA010000015">
    <property type="protein sequence ID" value="MBE3638085.1"/>
    <property type="molecule type" value="Genomic_DNA"/>
</dbReference>
<evidence type="ECO:0000313" key="8">
    <source>
        <dbReference type="EMBL" id="MBE3638085.1"/>
    </source>
</evidence>
<sequence>MWQKLLDRLLKGLIVEGALEVTLPGGTTTLYGQPDRPPIRIRLSDPARIRQFVTDPEMALGDAYTEGTLTVENDDIGGLIALALRNMNGGGRRPHALRPEKLMSRLNQITSVARAKSNVAHHYDLSNDFYRLFLDADMQYSCAYFEHPEATLEEAQIAKKRHIARKLRLEPGMSVLDIGCGWGGMAMTLAQEFGARVTGVTLSEDQHRLASERVAAAGLQDRVRILLRDYREVEDRFDRIVSVGMFEHVGMPQYGEYFAQVHDKLAPDGVALIHTIGRTGTPVAVSPWIIKRIFPGGHVPTLSETMPHIERSGLYPCDIEILRLHYAETLHHWERRVQAKRAEIEAMFDARFWRMWRFYLLACEMTFRHGRQAVFQFQLAKDQGAVPLTRDYLYGPEKDAMQGLREAG</sequence>
<gene>
    <name evidence="8" type="ORF">ICN82_07695</name>
</gene>
<dbReference type="InterPro" id="IPR003333">
    <property type="entry name" value="CMAS"/>
</dbReference>
<dbReference type="RefSeq" id="WP_193181419.1">
    <property type="nucleotide sequence ID" value="NZ_JACVXA010000015.1"/>
</dbReference>
<dbReference type="GO" id="GO:0008610">
    <property type="term" value="P:lipid biosynthetic process"/>
    <property type="evidence" value="ECO:0007669"/>
    <property type="project" value="InterPro"/>
</dbReference>
<keyword evidence="9" id="KW-1185">Reference proteome</keyword>
<dbReference type="InterPro" id="IPR029063">
    <property type="entry name" value="SAM-dependent_MTases_sf"/>
</dbReference>
<keyword evidence="4" id="KW-0949">S-adenosyl-L-methionine</keyword>
<dbReference type="Gene3D" id="3.40.50.150">
    <property type="entry name" value="Vaccinia Virus protein VP39"/>
    <property type="match status" value="1"/>
</dbReference>
<evidence type="ECO:0000256" key="4">
    <source>
        <dbReference type="ARBA" id="ARBA00022691"/>
    </source>
</evidence>
<evidence type="ECO:0000256" key="3">
    <source>
        <dbReference type="ARBA" id="ARBA00022679"/>
    </source>
</evidence>
<dbReference type="Proteomes" id="UP000609121">
    <property type="component" value="Unassembled WGS sequence"/>
</dbReference>
<keyword evidence="3" id="KW-0808">Transferase</keyword>
<dbReference type="GO" id="GO:0032259">
    <property type="term" value="P:methylation"/>
    <property type="evidence" value="ECO:0007669"/>
    <property type="project" value="UniProtKB-KW"/>
</dbReference>
<organism evidence="8 9">
    <name type="scientific">Mangrovicoccus algicola</name>
    <dbReference type="NCBI Taxonomy" id="2771008"/>
    <lineage>
        <taxon>Bacteria</taxon>
        <taxon>Pseudomonadati</taxon>
        <taxon>Pseudomonadota</taxon>
        <taxon>Alphaproteobacteria</taxon>
        <taxon>Rhodobacterales</taxon>
        <taxon>Paracoccaceae</taxon>
        <taxon>Mangrovicoccus</taxon>
    </lineage>
</organism>
<evidence type="ECO:0000256" key="2">
    <source>
        <dbReference type="ARBA" id="ARBA00022603"/>
    </source>
</evidence>
<dbReference type="PANTHER" id="PTHR43667:SF1">
    <property type="entry name" value="CYCLOPROPANE-FATTY-ACYL-PHOSPHOLIPID SYNTHASE"/>
    <property type="match status" value="1"/>
</dbReference>
<accession>A0A8J7CHE2</accession>
<evidence type="ECO:0000259" key="7">
    <source>
        <dbReference type="Pfam" id="PF25371"/>
    </source>
</evidence>
<protein>
    <submittedName>
        <fullName evidence="8">Class I SAM-dependent methyltransferase</fullName>
    </submittedName>
</protein>
<reference evidence="8" key="1">
    <citation type="submission" date="2020-09" db="EMBL/GenBank/DDBJ databases">
        <title>A novel bacterium of genus Mangrovicoccus, isolated from South China Sea.</title>
        <authorList>
            <person name="Huang H."/>
            <person name="Mo K."/>
            <person name="Hu Y."/>
        </authorList>
    </citation>
    <scope>NUCLEOTIDE SEQUENCE</scope>
    <source>
        <strain evidence="8">HB182678</strain>
    </source>
</reference>
<dbReference type="InterPro" id="IPR050723">
    <property type="entry name" value="CFA/CMAS"/>
</dbReference>
<evidence type="ECO:0000313" key="9">
    <source>
        <dbReference type="Proteomes" id="UP000609121"/>
    </source>
</evidence>
<dbReference type="PIRSF" id="PIRSF003085">
    <property type="entry name" value="CMAS"/>
    <property type="match status" value="1"/>
</dbReference>
<dbReference type="InterPro" id="IPR057206">
    <property type="entry name" value="DUF7884"/>
</dbReference>
<comment type="similarity">
    <text evidence="1">Belongs to the CFA/CMAS family.</text>
</comment>
<name>A0A8J7CHE2_9RHOB</name>
<evidence type="ECO:0000256" key="1">
    <source>
        <dbReference type="ARBA" id="ARBA00010815"/>
    </source>
</evidence>
<proteinExistence type="inferred from homology"/>
<dbReference type="Pfam" id="PF02353">
    <property type="entry name" value="CMAS"/>
    <property type="match status" value="1"/>
</dbReference>
<keyword evidence="2 8" id="KW-0489">Methyltransferase</keyword>
<dbReference type="GO" id="GO:0008168">
    <property type="term" value="F:methyltransferase activity"/>
    <property type="evidence" value="ECO:0007669"/>
    <property type="project" value="UniProtKB-KW"/>
</dbReference>
<dbReference type="AlphaFoldDB" id="A0A8J7CHE2"/>
<evidence type="ECO:0000256" key="6">
    <source>
        <dbReference type="PIRSR" id="PIRSR003085-1"/>
    </source>
</evidence>
<dbReference type="Pfam" id="PF25371">
    <property type="entry name" value="DUF7884"/>
    <property type="match status" value="1"/>
</dbReference>
<evidence type="ECO:0000256" key="5">
    <source>
        <dbReference type="ARBA" id="ARBA00023098"/>
    </source>
</evidence>
<dbReference type="SUPFAM" id="SSF53335">
    <property type="entry name" value="S-adenosyl-L-methionine-dependent methyltransferases"/>
    <property type="match status" value="1"/>
</dbReference>
<keyword evidence="5" id="KW-0443">Lipid metabolism</keyword>
<comment type="caution">
    <text evidence="8">The sequence shown here is derived from an EMBL/GenBank/DDBJ whole genome shotgun (WGS) entry which is preliminary data.</text>
</comment>